<reference evidence="1 2" key="1">
    <citation type="submission" date="2015-07" db="EMBL/GenBank/DDBJ databases">
        <title>Genome analysis of myxobacterium Chondromyces crocatus Cm c5 reveals a high potential for natural compound synthesis and the genetic basis for the loss of fruiting body formation.</title>
        <authorList>
            <person name="Zaburannyi N."/>
            <person name="Bunk B."/>
            <person name="Maier J."/>
            <person name="Overmann J."/>
            <person name="Mueller R."/>
        </authorList>
    </citation>
    <scope>NUCLEOTIDE SEQUENCE [LARGE SCALE GENOMIC DNA]</scope>
    <source>
        <strain evidence="1 2">Cm c5</strain>
    </source>
</reference>
<keyword evidence="2" id="KW-1185">Reference proteome</keyword>
<sequence length="102" mass="11247">MRDDDEDDDRFTATSVDPTREIKELFDDLEGLLKNGDVVAALTKNEVNASLALLAVDGLRAYLENRKADAAEDLSTVAEEIKMRMQLSSPSRRGNGHGEPKN</sequence>
<dbReference type="OrthoDB" id="5515210at2"/>
<gene>
    <name evidence="1" type="ORF">CMC5_066620</name>
</gene>
<organism evidence="1 2">
    <name type="scientific">Chondromyces crocatus</name>
    <dbReference type="NCBI Taxonomy" id="52"/>
    <lineage>
        <taxon>Bacteria</taxon>
        <taxon>Pseudomonadati</taxon>
        <taxon>Myxococcota</taxon>
        <taxon>Polyangia</taxon>
        <taxon>Polyangiales</taxon>
        <taxon>Polyangiaceae</taxon>
        <taxon>Chondromyces</taxon>
    </lineage>
</organism>
<dbReference type="RefSeq" id="WP_050434068.1">
    <property type="nucleotide sequence ID" value="NZ_CP012159.1"/>
</dbReference>
<dbReference type="KEGG" id="ccro:CMC5_066620"/>
<dbReference type="AlphaFoldDB" id="A0A0K1ENL3"/>
<evidence type="ECO:0000313" key="2">
    <source>
        <dbReference type="Proteomes" id="UP000067626"/>
    </source>
</evidence>
<name>A0A0K1ENL3_CHOCO</name>
<dbReference type="STRING" id="52.CMC5_066620"/>
<evidence type="ECO:0000313" key="1">
    <source>
        <dbReference type="EMBL" id="AKT42436.1"/>
    </source>
</evidence>
<dbReference type="EMBL" id="CP012159">
    <property type="protein sequence ID" value="AKT42436.1"/>
    <property type="molecule type" value="Genomic_DNA"/>
</dbReference>
<protein>
    <submittedName>
        <fullName evidence="1">Uncharacterized protein</fullName>
    </submittedName>
</protein>
<accession>A0A0K1ENL3</accession>
<proteinExistence type="predicted"/>
<dbReference type="Proteomes" id="UP000067626">
    <property type="component" value="Chromosome"/>
</dbReference>